<name>A0A426YN08_ENSVE</name>
<accession>A0A426YN08</accession>
<evidence type="ECO:0000313" key="3">
    <source>
        <dbReference type="Proteomes" id="UP000287651"/>
    </source>
</evidence>
<keyword evidence="1" id="KW-1133">Transmembrane helix</keyword>
<dbReference type="PANTHER" id="PTHR34672:SF17">
    <property type="entry name" value="POLLEN-SPECIFIC ARABINOGALACTA PROTEIN BAN102"/>
    <property type="match status" value="1"/>
</dbReference>
<gene>
    <name evidence="2" type="ORF">B296_00013960</name>
</gene>
<organism evidence="2 3">
    <name type="scientific">Ensete ventricosum</name>
    <name type="common">Abyssinian banana</name>
    <name type="synonym">Musa ensete</name>
    <dbReference type="NCBI Taxonomy" id="4639"/>
    <lineage>
        <taxon>Eukaryota</taxon>
        <taxon>Viridiplantae</taxon>
        <taxon>Streptophyta</taxon>
        <taxon>Embryophyta</taxon>
        <taxon>Tracheophyta</taxon>
        <taxon>Spermatophyta</taxon>
        <taxon>Magnoliopsida</taxon>
        <taxon>Liliopsida</taxon>
        <taxon>Zingiberales</taxon>
        <taxon>Musaceae</taxon>
        <taxon>Ensete</taxon>
    </lineage>
</organism>
<dbReference type="EMBL" id="AMZH03011309">
    <property type="protein sequence ID" value="RRT53101.1"/>
    <property type="molecule type" value="Genomic_DNA"/>
</dbReference>
<sequence>MVPQGRFRKIGVAPCDTKPRGSISAYTRRASHLTSGSSYRPRESAVVESFWSQNHHAFNLSRRARATALTKDRFPSTCQHARETLLPYNASPPSCYRLRKAIPATETRYKYLPIPSAFLLSSPHKQQVPLPHLFRGLKGGPQPKLPRRPPPAMEMRKVACAVLVAAASATAEAPAPGPASSSFAVTPAVGAVIGASVLSFFAFYLQ</sequence>
<reference evidence="2 3" key="1">
    <citation type="journal article" date="2014" name="Agronomy (Basel)">
        <title>A Draft Genome Sequence for Ensete ventricosum, the Drought-Tolerant Tree Against Hunger.</title>
        <authorList>
            <person name="Harrison J."/>
            <person name="Moore K.A."/>
            <person name="Paszkiewicz K."/>
            <person name="Jones T."/>
            <person name="Grant M."/>
            <person name="Ambacheew D."/>
            <person name="Muzemil S."/>
            <person name="Studholme D.J."/>
        </authorList>
    </citation>
    <scope>NUCLEOTIDE SEQUENCE [LARGE SCALE GENOMIC DNA]</scope>
</reference>
<dbReference type="InterPro" id="IPR044702">
    <property type="entry name" value="AGP23/40"/>
</dbReference>
<comment type="caution">
    <text evidence="2">The sequence shown here is derived from an EMBL/GenBank/DDBJ whole genome shotgun (WGS) entry which is preliminary data.</text>
</comment>
<dbReference type="AlphaFoldDB" id="A0A426YN08"/>
<protein>
    <submittedName>
        <fullName evidence="2">Uncharacterized protein</fullName>
    </submittedName>
</protein>
<evidence type="ECO:0000256" key="1">
    <source>
        <dbReference type="SAM" id="Phobius"/>
    </source>
</evidence>
<evidence type="ECO:0000313" key="2">
    <source>
        <dbReference type="EMBL" id="RRT53101.1"/>
    </source>
</evidence>
<dbReference type="PANTHER" id="PTHR34672">
    <property type="entry name" value="POLLEN-SPECIFIC ARABINOGALACTA PROTEIN BAN102"/>
    <property type="match status" value="1"/>
</dbReference>
<dbReference type="Proteomes" id="UP000287651">
    <property type="component" value="Unassembled WGS sequence"/>
</dbReference>
<keyword evidence="1" id="KW-0812">Transmembrane</keyword>
<proteinExistence type="predicted"/>
<feature type="transmembrane region" description="Helical" evidence="1">
    <location>
        <begin position="183"/>
        <end position="205"/>
    </location>
</feature>
<keyword evidence="1" id="KW-0472">Membrane</keyword>